<organism evidence="1 2">
    <name type="scientific">Ridgeia piscesae</name>
    <name type="common">Tubeworm</name>
    <dbReference type="NCBI Taxonomy" id="27915"/>
    <lineage>
        <taxon>Eukaryota</taxon>
        <taxon>Metazoa</taxon>
        <taxon>Spiralia</taxon>
        <taxon>Lophotrochozoa</taxon>
        <taxon>Annelida</taxon>
        <taxon>Polychaeta</taxon>
        <taxon>Sedentaria</taxon>
        <taxon>Canalipalpata</taxon>
        <taxon>Sabellida</taxon>
        <taxon>Siboglinidae</taxon>
        <taxon>Ridgeia</taxon>
    </lineage>
</organism>
<comment type="caution">
    <text evidence="1">The sequence shown here is derived from an EMBL/GenBank/DDBJ whole genome shotgun (WGS) entry which is preliminary data.</text>
</comment>
<dbReference type="InterPro" id="IPR009030">
    <property type="entry name" value="Growth_fac_rcpt_cys_sf"/>
</dbReference>
<evidence type="ECO:0000313" key="1">
    <source>
        <dbReference type="EMBL" id="KAK2169690.1"/>
    </source>
</evidence>
<proteinExistence type="predicted"/>
<accession>A0AAD9NGZ1</accession>
<reference evidence="1" key="1">
    <citation type="journal article" date="2023" name="Mol. Biol. Evol.">
        <title>Third-Generation Sequencing Reveals the Adaptive Role of the Epigenome in Three Deep-Sea Polychaetes.</title>
        <authorList>
            <person name="Perez M."/>
            <person name="Aroh O."/>
            <person name="Sun Y."/>
            <person name="Lan Y."/>
            <person name="Juniper S.K."/>
            <person name="Young C.R."/>
            <person name="Angers B."/>
            <person name="Qian P.Y."/>
        </authorList>
    </citation>
    <scope>NUCLEOTIDE SEQUENCE</scope>
    <source>
        <strain evidence="1">R07B-5</strain>
    </source>
</reference>
<gene>
    <name evidence="1" type="ORF">NP493_1162g01003</name>
</gene>
<evidence type="ECO:0000313" key="2">
    <source>
        <dbReference type="Proteomes" id="UP001209878"/>
    </source>
</evidence>
<keyword evidence="2" id="KW-1185">Reference proteome</keyword>
<dbReference type="EMBL" id="JAODUO010001178">
    <property type="protein sequence ID" value="KAK2169690.1"/>
    <property type="molecule type" value="Genomic_DNA"/>
</dbReference>
<dbReference type="Proteomes" id="UP001209878">
    <property type="component" value="Unassembled WGS sequence"/>
</dbReference>
<protein>
    <submittedName>
        <fullName evidence="1">Uncharacterized protein</fullName>
    </submittedName>
</protein>
<name>A0AAD9NGZ1_RIDPI</name>
<dbReference type="SUPFAM" id="SSF57184">
    <property type="entry name" value="Growth factor receptor domain"/>
    <property type="match status" value="1"/>
</dbReference>
<sequence length="239" mass="25986">MHAYANTHSPHLQTHSVHRCTSTQHVWVCIHLQTRAHTTRHRHNPVVVAACPGNCDHCVTDPDGSNGKCLDQQCAAKYAIKTDRFCYLFVFSACSAHCVECAFASDGSSTCSKCDTSYYLTNGICEAVTLRELTSVTRANVTLVTYSTPQRTPVELALLTVLTAPQVERESVILRNVMLDLRTKLRQTNVKNSTLRCAKCVVACASGCADCDINGPGKCNSDGCSDRFGYNSGTTKCVG</sequence>
<dbReference type="AlphaFoldDB" id="A0AAD9NGZ1"/>